<reference evidence="5" key="1">
    <citation type="submission" date="2019-10" db="EMBL/GenBank/DDBJ databases">
        <title>Antimicrobial potential of Antarctic Bacteria.</title>
        <authorList>
            <person name="Benaud N."/>
            <person name="Edwards R.J."/>
            <person name="Ferrari B.C."/>
        </authorList>
    </citation>
    <scope>NUCLEOTIDE SEQUENCE [LARGE SCALE GENOMIC DNA]</scope>
    <source>
        <strain evidence="5">NBSH44</strain>
    </source>
</reference>
<protein>
    <submittedName>
        <fullName evidence="4">Transglycosylase SLT domain-containing protein</fullName>
    </submittedName>
</protein>
<feature type="chain" id="PRO_5039094179" evidence="2">
    <location>
        <begin position="32"/>
        <end position="429"/>
    </location>
</feature>
<dbReference type="GO" id="GO:0009253">
    <property type="term" value="P:peptidoglycan catabolic process"/>
    <property type="evidence" value="ECO:0007669"/>
    <property type="project" value="TreeGrafter"/>
</dbReference>
<accession>A0A7G7BED8</accession>
<dbReference type="PANTHER" id="PTHR30163:SF8">
    <property type="entry name" value="LYTIC MUREIN TRANSGLYCOSYLASE"/>
    <property type="match status" value="1"/>
</dbReference>
<dbReference type="PRINTS" id="PR01217">
    <property type="entry name" value="PRICHEXTENSN"/>
</dbReference>
<feature type="compositionally biased region" description="Low complexity" evidence="1">
    <location>
        <begin position="387"/>
        <end position="412"/>
    </location>
</feature>
<dbReference type="RefSeq" id="WP_185297274.1">
    <property type="nucleotide sequence ID" value="NZ_CP045702.1"/>
</dbReference>
<sequence>MRINGTMRRGLTGTATAVAAMAALTASQAPGFTGQPLNAEKAAAQDDVVWTQVPNDDSYHTELPPLKTPEPPPGGGARSGPVDVLATRAEAGIPATVLAAYRRAEAALGRSDPGCNLPWQLLAAIGKVESGQASGGRVDSSGTTLGSILGPVLDGVGFANISDTDDGAYDGDARYDRAVGPMQFIPSTWAHWGKDGNGDGRRDPDNIYDASLAAGHYLCAGTRNLNTRADLDRAILSYNHSDTYLRTVLSWLEYYRQGAHPVDDGEGPVPRSPGPGGPAEPKSPVGGPGAPASPGGTGPGSTGGPGNGGGGIVVGPQPTTPPPLPTPPGPSRPPSPSPDPTETGPMDPGPDPTDSGSPSPSPSPTDPTTPPVTPSPTTPPPSPDPDPTTTAPACPTDSPSPDPSDTTAPGTGTRTGDPDPCAGTAASAA</sequence>
<feature type="compositionally biased region" description="Low complexity" evidence="1">
    <location>
        <begin position="282"/>
        <end position="294"/>
    </location>
</feature>
<evidence type="ECO:0000313" key="4">
    <source>
        <dbReference type="EMBL" id="QNE73703.1"/>
    </source>
</evidence>
<dbReference type="KEGG" id="sfiy:F0344_02945"/>
<dbReference type="AlphaFoldDB" id="A0A7G7BED8"/>
<feature type="region of interest" description="Disordered" evidence="1">
    <location>
        <begin position="55"/>
        <end position="81"/>
    </location>
</feature>
<feature type="compositionally biased region" description="Low complexity" evidence="1">
    <location>
        <begin position="340"/>
        <end position="358"/>
    </location>
</feature>
<name>A0A7G7BED8_9ACTN</name>
<evidence type="ECO:0000259" key="3">
    <source>
        <dbReference type="Pfam" id="PF13406"/>
    </source>
</evidence>
<dbReference type="InterPro" id="IPR023346">
    <property type="entry name" value="Lysozyme-like_dom_sf"/>
</dbReference>
<dbReference type="PANTHER" id="PTHR30163">
    <property type="entry name" value="MEMBRANE-BOUND LYTIC MUREIN TRANSGLYCOSYLASE B"/>
    <property type="match status" value="1"/>
</dbReference>
<dbReference type="SUPFAM" id="SSF53955">
    <property type="entry name" value="Lysozyme-like"/>
    <property type="match status" value="1"/>
</dbReference>
<dbReference type="Proteomes" id="UP000515307">
    <property type="component" value="Chromosome"/>
</dbReference>
<feature type="compositionally biased region" description="Pro residues" evidence="1">
    <location>
        <begin position="318"/>
        <end position="339"/>
    </location>
</feature>
<dbReference type="Pfam" id="PF13406">
    <property type="entry name" value="SLT_2"/>
    <property type="match status" value="1"/>
</dbReference>
<dbReference type="GO" id="GO:0008933">
    <property type="term" value="F:peptidoglycan lytic transglycosylase activity"/>
    <property type="evidence" value="ECO:0007669"/>
    <property type="project" value="TreeGrafter"/>
</dbReference>
<evidence type="ECO:0000313" key="5">
    <source>
        <dbReference type="Proteomes" id="UP000515307"/>
    </source>
</evidence>
<feature type="region of interest" description="Disordered" evidence="1">
    <location>
        <begin position="261"/>
        <end position="429"/>
    </location>
</feature>
<feature type="signal peptide" evidence="2">
    <location>
        <begin position="1"/>
        <end position="31"/>
    </location>
</feature>
<dbReference type="CDD" id="cd13399">
    <property type="entry name" value="Slt35-like"/>
    <property type="match status" value="1"/>
</dbReference>
<dbReference type="EMBL" id="CP045702">
    <property type="protein sequence ID" value="QNE73703.1"/>
    <property type="molecule type" value="Genomic_DNA"/>
</dbReference>
<dbReference type="InterPro" id="IPR043426">
    <property type="entry name" value="MltB-like"/>
</dbReference>
<keyword evidence="2" id="KW-0732">Signal</keyword>
<keyword evidence="5" id="KW-1185">Reference proteome</keyword>
<feature type="compositionally biased region" description="Gly residues" evidence="1">
    <location>
        <begin position="295"/>
        <end position="313"/>
    </location>
</feature>
<dbReference type="InterPro" id="IPR031304">
    <property type="entry name" value="SLT_2"/>
</dbReference>
<feature type="domain" description="Transglycosylase SLT" evidence="3">
    <location>
        <begin position="178"/>
        <end position="218"/>
    </location>
</feature>
<feature type="compositionally biased region" description="Pro residues" evidence="1">
    <location>
        <begin position="359"/>
        <end position="386"/>
    </location>
</feature>
<organism evidence="4 5">
    <name type="scientific">Streptomyces finlayi</name>
    <dbReference type="NCBI Taxonomy" id="67296"/>
    <lineage>
        <taxon>Bacteria</taxon>
        <taxon>Bacillati</taxon>
        <taxon>Actinomycetota</taxon>
        <taxon>Actinomycetes</taxon>
        <taxon>Kitasatosporales</taxon>
        <taxon>Streptomycetaceae</taxon>
        <taxon>Streptomyces</taxon>
    </lineage>
</organism>
<evidence type="ECO:0000256" key="2">
    <source>
        <dbReference type="SAM" id="SignalP"/>
    </source>
</evidence>
<gene>
    <name evidence="4" type="ORF">F0344_02945</name>
</gene>
<proteinExistence type="predicted"/>
<dbReference type="Gene3D" id="1.10.530.10">
    <property type="match status" value="1"/>
</dbReference>
<evidence type="ECO:0000256" key="1">
    <source>
        <dbReference type="SAM" id="MobiDB-lite"/>
    </source>
</evidence>